<feature type="chain" id="PRO_5045737325" evidence="2">
    <location>
        <begin position="33"/>
        <end position="406"/>
    </location>
</feature>
<name>A0ABX7ES29_9HYPH</name>
<protein>
    <submittedName>
        <fullName evidence="3">DUF459 domain-containing protein</fullName>
    </submittedName>
</protein>
<dbReference type="Pfam" id="PF04311">
    <property type="entry name" value="DUF459"/>
    <property type="match status" value="1"/>
</dbReference>
<proteinExistence type="predicted"/>
<evidence type="ECO:0000256" key="2">
    <source>
        <dbReference type="SAM" id="SignalP"/>
    </source>
</evidence>
<evidence type="ECO:0000256" key="1">
    <source>
        <dbReference type="SAM" id="MobiDB-lite"/>
    </source>
</evidence>
<dbReference type="Proteomes" id="UP000596351">
    <property type="component" value="Chromosome"/>
</dbReference>
<keyword evidence="2" id="KW-0732">Signal</keyword>
<sequence length="406" mass="44000">MTSPRGTFARLMTLGLALTVVATAFITTSAEAQQPERRRTLLDLLFGERQPAYVPPQNVQRPRETNTRKKTSGSVTTINTRPQSTRAVAAPPPPPKLDNAKTVLVLGDFVASALGDGLKTAFEDSPGVVVENRTNGSSGLVRDDFYDWPGQLPALVSDVKPSVVVIQIGANDRQQLVTPTGRLDFRTDPWFAAYSDRVARLASVAAETRVPVIWVGLPAFRPQNMTADALRLNTIYRSSIEKVNGEFVDIWEGFVDQEGRFIVTGSDINGQPVRLRGNDGIGFTGPGKRKLAFYVEKSVRRYLGDMTSPDIVRLDASNLPELVTLSPSENKAIVTTPPIDLFDPELDGADELLGGTVPASSTFLTPRDQLVKNGRLPDPPVGRVDYVKRQAEVAPTASPAPTTATP</sequence>
<evidence type="ECO:0000313" key="4">
    <source>
        <dbReference type="Proteomes" id="UP000596351"/>
    </source>
</evidence>
<dbReference type="EMBL" id="CP032405">
    <property type="protein sequence ID" value="QRF50132.1"/>
    <property type="molecule type" value="Genomic_DNA"/>
</dbReference>
<feature type="compositionally biased region" description="Polar residues" evidence="1">
    <location>
        <begin position="72"/>
        <end position="86"/>
    </location>
</feature>
<gene>
    <name evidence="3" type="ORF">D4A92_01040</name>
</gene>
<dbReference type="Gene3D" id="3.40.50.1110">
    <property type="entry name" value="SGNH hydrolase"/>
    <property type="match status" value="1"/>
</dbReference>
<dbReference type="SUPFAM" id="SSF52266">
    <property type="entry name" value="SGNH hydrolase"/>
    <property type="match status" value="1"/>
</dbReference>
<accession>A0ABX7ES29</accession>
<reference evidence="3 4" key="1">
    <citation type="submission" date="2018-09" db="EMBL/GenBank/DDBJ databases">
        <title>Rhizobium sp. MAE2-X.</title>
        <authorList>
            <person name="Lee Y."/>
            <person name="Jeon C.O."/>
        </authorList>
    </citation>
    <scope>NUCLEOTIDE SEQUENCE [LARGE SCALE GENOMIC DNA]</scope>
    <source>
        <strain evidence="3 4">MAE2-X</strain>
    </source>
</reference>
<dbReference type="InterPro" id="IPR007407">
    <property type="entry name" value="DUF459"/>
</dbReference>
<keyword evidence="4" id="KW-1185">Reference proteome</keyword>
<evidence type="ECO:0000313" key="3">
    <source>
        <dbReference type="EMBL" id="QRF50132.1"/>
    </source>
</evidence>
<organism evidence="3 4">
    <name type="scientific">Rhizobium rosettiformans</name>
    <dbReference type="NCBI Taxonomy" id="1368430"/>
    <lineage>
        <taxon>Bacteria</taxon>
        <taxon>Pseudomonadati</taxon>
        <taxon>Pseudomonadota</taxon>
        <taxon>Alphaproteobacteria</taxon>
        <taxon>Hyphomicrobiales</taxon>
        <taxon>Rhizobiaceae</taxon>
        <taxon>Rhizobium/Agrobacterium group</taxon>
        <taxon>Rhizobium</taxon>
    </lineage>
</organism>
<dbReference type="RefSeq" id="WP_203017526.1">
    <property type="nucleotide sequence ID" value="NZ_CP032405.1"/>
</dbReference>
<feature type="region of interest" description="Disordered" evidence="1">
    <location>
        <begin position="54"/>
        <end position="95"/>
    </location>
</feature>
<dbReference type="CDD" id="cd01829">
    <property type="entry name" value="SGNH_hydrolase_peri2"/>
    <property type="match status" value="1"/>
</dbReference>
<feature type="signal peptide" evidence="2">
    <location>
        <begin position="1"/>
        <end position="32"/>
    </location>
</feature>
<dbReference type="InterPro" id="IPR036514">
    <property type="entry name" value="SGNH_hydro_sf"/>
</dbReference>